<dbReference type="EMBL" id="CP046294">
    <property type="protein sequence ID" value="QGR70519.1"/>
    <property type="molecule type" value="Genomic_DNA"/>
</dbReference>
<dbReference type="GeneID" id="58046411"/>
<organism evidence="1 2">
    <name type="scientific">Yersinia intermedia</name>
    <dbReference type="NCBI Taxonomy" id="631"/>
    <lineage>
        <taxon>Bacteria</taxon>
        <taxon>Pseudomonadati</taxon>
        <taxon>Pseudomonadota</taxon>
        <taxon>Gammaproteobacteria</taxon>
        <taxon>Enterobacterales</taxon>
        <taxon>Yersiniaceae</taxon>
        <taxon>Yersinia</taxon>
    </lineage>
</organism>
<evidence type="ECO:0000313" key="2">
    <source>
        <dbReference type="Proteomes" id="UP000424966"/>
    </source>
</evidence>
<sequence length="81" mass="8745">MTELNVEVAAITPSQALKLRVLKLVTNDTAAAKEAIAFVGDSELKYEMFAHQFAAVYTEQGVVAKTSKAIQNAVEALSLFE</sequence>
<evidence type="ECO:0000313" key="1">
    <source>
        <dbReference type="EMBL" id="QGR70519.1"/>
    </source>
</evidence>
<accession>A0ABX6F8E5</accession>
<protein>
    <submittedName>
        <fullName evidence="1">DUF2560 family protein</fullName>
    </submittedName>
</protein>
<proteinExistence type="predicted"/>
<gene>
    <name evidence="1" type="ORF">FOC37_09075</name>
</gene>
<dbReference type="Pfam" id="PF10834">
    <property type="entry name" value="DUF2560"/>
    <property type="match status" value="1"/>
</dbReference>
<dbReference type="RefSeq" id="WP_005182505.1">
    <property type="nucleotide sequence ID" value="NZ_CBCSII010000015.1"/>
</dbReference>
<reference evidence="1 2" key="1">
    <citation type="submission" date="2019-11" db="EMBL/GenBank/DDBJ databases">
        <title>FDA dAtabase for Regulatory Grade micrObial Sequences (FDA-ARGOS): Supporting development and validation of Infectious Disease Dx tests.</title>
        <authorList>
            <person name="Patel R."/>
            <person name="Rucinski S."/>
            <person name="Tallon L."/>
            <person name="Sadzewicz L."/>
            <person name="Vavikolanu K."/>
            <person name="Mehta A."/>
            <person name="Aluvathingal J."/>
            <person name="Nadendla S."/>
            <person name="Nandy P."/>
            <person name="Geyer C."/>
            <person name="Yan Y."/>
            <person name="Sichtig H."/>
        </authorList>
    </citation>
    <scope>NUCLEOTIDE SEQUENCE [LARGE SCALE GENOMIC DNA]</scope>
    <source>
        <strain evidence="1 2">FDAARGOS_729</strain>
    </source>
</reference>
<dbReference type="Proteomes" id="UP000424966">
    <property type="component" value="Chromosome"/>
</dbReference>
<keyword evidence="2" id="KW-1185">Reference proteome</keyword>
<dbReference type="InterPro" id="IPR022544">
    <property type="entry name" value="Phage_P22_Orf80"/>
</dbReference>
<name>A0ABX6F8E5_YERIN</name>